<dbReference type="PIRSF" id="PIRSF038925">
    <property type="entry name" value="AMP-prot_trans"/>
    <property type="match status" value="1"/>
</dbReference>
<feature type="binding site" evidence="3">
    <location>
        <begin position="235"/>
        <end position="236"/>
    </location>
    <ligand>
        <name>ATP</name>
        <dbReference type="ChEBI" id="CHEBI:30616"/>
    </ligand>
</feature>
<dbReference type="PANTHER" id="PTHR13504:SF35">
    <property type="entry name" value="PROTEIN ADENYLYLTRANSFERASE SOFIC"/>
    <property type="match status" value="1"/>
</dbReference>
<accession>F5J1H8</accession>
<dbReference type="eggNOG" id="COG3177">
    <property type="taxonomic scope" value="Bacteria"/>
</dbReference>
<dbReference type="PANTHER" id="PTHR13504">
    <property type="entry name" value="FIDO DOMAIN-CONTAINING PROTEIN DDB_G0283145"/>
    <property type="match status" value="1"/>
</dbReference>
<sequence>MGYIIPILPLAIELETKAVLKQLNAANRKLAELKGVALTIPNENILINTLSLQEAKDSSAVENIVTTNDELFRGELDIERKAYMVSAATKEVLNYAHALKSGFILVRESRLLTNSHIKHIQELLEENKAGFRSAPGTTLKNQFNEIIYTPPQDRNQIEEYMKNLEAYINDDTLSDVDPLIKMAVIHHQFESIHPFYDGNGRTGRIINILYLVIKGMLDLPILYLSRYFIRNKAEYYTLLQRVRDNNLWEEWILYVLKGIEQTATQTIELVKGISLLMIQYKQDMRPLLGKAYNHELLNNLFNHPYTKIEFVVRDLNVTRITATGYLNKLVKAKLLTKVRLGKYNYYLNMPLIDLLMSVSGELPYRQTEQVESVNN</sequence>
<dbReference type="Proteomes" id="UP000004913">
    <property type="component" value="Unassembled WGS sequence"/>
</dbReference>
<protein>
    <recommendedName>
        <fullName evidence="4">Fido domain-containing protein</fullName>
    </recommendedName>
</protein>
<dbReference type="Pfam" id="PF02661">
    <property type="entry name" value="Fic"/>
    <property type="match status" value="1"/>
</dbReference>
<evidence type="ECO:0000259" key="4">
    <source>
        <dbReference type="PROSITE" id="PS51459"/>
    </source>
</evidence>
<dbReference type="HOGENOM" id="CLU_047250_1_1_10"/>
<dbReference type="AlphaFoldDB" id="F5J1H8"/>
<name>F5J1H8_9BACT</name>
<comment type="caution">
    <text evidence="5">The sequence shown here is derived from an EMBL/GenBank/DDBJ whole genome shotgun (WGS) entry which is preliminary data.</text>
</comment>
<dbReference type="Pfam" id="PF13784">
    <property type="entry name" value="Fic_N"/>
    <property type="match status" value="1"/>
</dbReference>
<dbReference type="Pfam" id="PF21248">
    <property type="entry name" value="SoFic-like_C"/>
    <property type="match status" value="1"/>
</dbReference>
<reference evidence="5 6" key="1">
    <citation type="submission" date="2011-04" db="EMBL/GenBank/DDBJ databases">
        <title>The Genome Sequence of Dysgonomonas gadei ATCC BAA-286.</title>
        <authorList>
            <consortium name="The Broad Institute Genome Sequencing Platform"/>
            <person name="Earl A."/>
            <person name="Ward D."/>
            <person name="Feldgarden M."/>
            <person name="Gevers D."/>
            <person name="Pudlo N."/>
            <person name="Martens E."/>
            <person name="Allen-Vercoe E."/>
            <person name="Young S.K."/>
            <person name="Zeng Q."/>
            <person name="Gargeya S."/>
            <person name="Fitzgerald M."/>
            <person name="Haas B."/>
            <person name="Abouelleil A."/>
            <person name="Alvarado L."/>
            <person name="Arachchi H.M."/>
            <person name="Berlin A."/>
            <person name="Brown A."/>
            <person name="Chapman S.B."/>
            <person name="Chen Z."/>
            <person name="Dunbar C."/>
            <person name="Freedman E."/>
            <person name="Gearin G."/>
            <person name="Gellesch M."/>
            <person name="Goldberg J."/>
            <person name="Griggs A."/>
            <person name="Gujja S."/>
            <person name="Heiman D."/>
            <person name="Howarth C."/>
            <person name="Larson L."/>
            <person name="Lui A."/>
            <person name="MacDonald P.J.P."/>
            <person name="Mehta T."/>
            <person name="Montmayeur A."/>
            <person name="Murphy C."/>
            <person name="Neiman D."/>
            <person name="Pearson M."/>
            <person name="Priest M."/>
            <person name="Roberts A."/>
            <person name="Saif S."/>
            <person name="Shea T."/>
            <person name="Shenoy N."/>
            <person name="Sisk P."/>
            <person name="Stolte C."/>
            <person name="Sykes S."/>
            <person name="Yandava C."/>
            <person name="Wortman J."/>
            <person name="Nusbaum C."/>
            <person name="Birren B."/>
        </authorList>
    </citation>
    <scope>NUCLEOTIDE SEQUENCE [LARGE SCALE GENOMIC DNA]</scope>
    <source>
        <strain evidence="5 6">ATCC BAA-286</strain>
    </source>
</reference>
<gene>
    <name evidence="5" type="ORF">HMPREF9455_03195</name>
</gene>
<dbReference type="InterPro" id="IPR003812">
    <property type="entry name" value="Fido"/>
</dbReference>
<evidence type="ECO:0000256" key="1">
    <source>
        <dbReference type="PIRSR" id="PIRSR038925-1"/>
    </source>
</evidence>
<keyword evidence="1" id="KW-0067">ATP-binding</keyword>
<feature type="binding site" evidence="1">
    <location>
        <position position="193"/>
    </location>
    <ligand>
        <name>ATP</name>
        <dbReference type="ChEBI" id="CHEBI:30616"/>
    </ligand>
</feature>
<keyword evidence="1" id="KW-0547">Nucleotide-binding</keyword>
<feature type="binding site" evidence="3">
    <location>
        <begin position="197"/>
        <end position="204"/>
    </location>
    <ligand>
        <name>ATP</name>
        <dbReference type="ChEBI" id="CHEBI:30616"/>
    </ligand>
</feature>
<dbReference type="EMBL" id="ADLV01000036">
    <property type="protein sequence ID" value="EGK00552.1"/>
    <property type="molecule type" value="Genomic_DNA"/>
</dbReference>
<dbReference type="InterPro" id="IPR025758">
    <property type="entry name" value="Fic/DOC_N"/>
</dbReference>
<feature type="active site" evidence="2">
    <location>
        <position position="193"/>
    </location>
</feature>
<keyword evidence="6" id="KW-1185">Reference proteome</keyword>
<dbReference type="RefSeq" id="WP_006800728.1">
    <property type="nucleotide sequence ID" value="NZ_GL891987.1"/>
</dbReference>
<dbReference type="STRING" id="742766.HMPREF9455_03195"/>
<evidence type="ECO:0000313" key="6">
    <source>
        <dbReference type="Proteomes" id="UP000004913"/>
    </source>
</evidence>
<feature type="binding site" evidence="1">
    <location>
        <begin position="198"/>
        <end position="204"/>
    </location>
    <ligand>
        <name>ATP</name>
        <dbReference type="ChEBI" id="CHEBI:30616"/>
    </ligand>
</feature>
<dbReference type="InterPro" id="IPR036597">
    <property type="entry name" value="Fido-like_dom_sf"/>
</dbReference>
<evidence type="ECO:0000313" key="5">
    <source>
        <dbReference type="EMBL" id="EGK00552.1"/>
    </source>
</evidence>
<dbReference type="InterPro" id="IPR040198">
    <property type="entry name" value="Fido_containing"/>
</dbReference>
<dbReference type="Gene3D" id="1.10.3290.10">
    <property type="entry name" value="Fido-like domain"/>
    <property type="match status" value="1"/>
</dbReference>
<dbReference type="SUPFAM" id="SSF140931">
    <property type="entry name" value="Fic-like"/>
    <property type="match status" value="1"/>
</dbReference>
<feature type="binding site" evidence="1">
    <location>
        <position position="235"/>
    </location>
    <ligand>
        <name>ATP</name>
        <dbReference type="ChEBI" id="CHEBI:30616"/>
    </ligand>
</feature>
<dbReference type="InterPro" id="IPR048770">
    <property type="entry name" value="SoFic-like_C"/>
</dbReference>
<proteinExistence type="predicted"/>
<dbReference type="GO" id="GO:0005524">
    <property type="term" value="F:ATP binding"/>
    <property type="evidence" value="ECO:0007669"/>
    <property type="project" value="UniProtKB-KW"/>
</dbReference>
<dbReference type="PROSITE" id="PS51459">
    <property type="entry name" value="FIDO"/>
    <property type="match status" value="1"/>
</dbReference>
<organism evidence="5 6">
    <name type="scientific">Dysgonomonas gadei ATCC BAA-286</name>
    <dbReference type="NCBI Taxonomy" id="742766"/>
    <lineage>
        <taxon>Bacteria</taxon>
        <taxon>Pseudomonadati</taxon>
        <taxon>Bacteroidota</taxon>
        <taxon>Bacteroidia</taxon>
        <taxon>Bacteroidales</taxon>
        <taxon>Dysgonomonadaceae</taxon>
        <taxon>Dysgonomonas</taxon>
    </lineage>
</organism>
<dbReference type="InterPro" id="IPR026287">
    <property type="entry name" value="SoFic-like"/>
</dbReference>
<evidence type="ECO:0000256" key="3">
    <source>
        <dbReference type="PIRSR" id="PIRSR640198-2"/>
    </source>
</evidence>
<feature type="binding site" evidence="1">
    <location>
        <position position="62"/>
    </location>
    <ligand>
        <name>ATP</name>
        <dbReference type="ChEBI" id="CHEBI:30616"/>
    </ligand>
</feature>
<feature type="domain" description="Fido" evidence="4">
    <location>
        <begin position="107"/>
        <end position="257"/>
    </location>
</feature>
<dbReference type="OrthoDB" id="9814400at2"/>
<evidence type="ECO:0000256" key="2">
    <source>
        <dbReference type="PIRSR" id="PIRSR640198-1"/>
    </source>
</evidence>